<evidence type="ECO:0000313" key="2">
    <source>
        <dbReference type="Proteomes" id="UP000319353"/>
    </source>
</evidence>
<accession>A0A537KLR7</accession>
<proteinExistence type="predicted"/>
<dbReference type="Proteomes" id="UP000319353">
    <property type="component" value="Unassembled WGS sequence"/>
</dbReference>
<evidence type="ECO:0000313" key="1">
    <source>
        <dbReference type="EMBL" id="TMI96718.1"/>
    </source>
</evidence>
<dbReference type="AlphaFoldDB" id="A0A537KLR7"/>
<reference evidence="1 2" key="1">
    <citation type="journal article" date="2019" name="Nat. Microbiol.">
        <title>Mediterranean grassland soil C-N compound turnover is dependent on rainfall and depth, and is mediated by genomically divergent microorganisms.</title>
        <authorList>
            <person name="Diamond S."/>
            <person name="Andeer P.F."/>
            <person name="Li Z."/>
            <person name="Crits-Christoph A."/>
            <person name="Burstein D."/>
            <person name="Anantharaman K."/>
            <person name="Lane K.R."/>
            <person name="Thomas B.C."/>
            <person name="Pan C."/>
            <person name="Northen T.R."/>
            <person name="Banfield J.F."/>
        </authorList>
    </citation>
    <scope>NUCLEOTIDE SEQUENCE [LARGE SCALE GENOMIC DNA]</scope>
    <source>
        <strain evidence="1">NP_4</strain>
    </source>
</reference>
<sequence>MPRRLLVVSAVLIVYGWALHTLLLGGDILLDQHPLTLLRTSPADSNAHPPDGSRQAIIVAEQLMRPGASVAIVYRYGARVNHFNRTYAYYWATWRMYPRPITMADSLTAAATDAPDYILDVGDAPLSPVADPQGYRTIQTHRFGDDTTMTVFTRA</sequence>
<protein>
    <submittedName>
        <fullName evidence="1">Uncharacterized protein</fullName>
    </submittedName>
</protein>
<organism evidence="1 2">
    <name type="scientific">Candidatus Segetimicrobium genomatis</name>
    <dbReference type="NCBI Taxonomy" id="2569760"/>
    <lineage>
        <taxon>Bacteria</taxon>
        <taxon>Bacillati</taxon>
        <taxon>Candidatus Sysuimicrobiota</taxon>
        <taxon>Candidatus Sysuimicrobiia</taxon>
        <taxon>Candidatus Sysuimicrobiales</taxon>
        <taxon>Candidatus Segetimicrobiaceae</taxon>
        <taxon>Candidatus Segetimicrobium</taxon>
    </lineage>
</organism>
<comment type="caution">
    <text evidence="1">The sequence shown here is derived from an EMBL/GenBank/DDBJ whole genome shotgun (WGS) entry which is preliminary data.</text>
</comment>
<dbReference type="EMBL" id="VBAL01000243">
    <property type="protein sequence ID" value="TMI96718.1"/>
    <property type="molecule type" value="Genomic_DNA"/>
</dbReference>
<gene>
    <name evidence="1" type="ORF">E6H01_13695</name>
</gene>
<name>A0A537KLR7_9BACT</name>